<evidence type="ECO:0000313" key="2">
    <source>
        <dbReference type="Proteomes" id="UP000229296"/>
    </source>
</evidence>
<organism evidence="1 2">
    <name type="scientific">Lactobacillus phage LpeD</name>
    <dbReference type="NCBI Taxonomy" id="2041210"/>
    <lineage>
        <taxon>Viruses</taxon>
        <taxon>Duplodnaviria</taxon>
        <taxon>Heunggongvirae</taxon>
        <taxon>Uroviricota</taxon>
        <taxon>Caudoviricetes</taxon>
        <taxon>Herelleviridae</taxon>
        <taxon>Elpedvirus</taxon>
        <taxon>Elpedvirus LpeD</taxon>
    </lineage>
</organism>
<reference evidence="1 2" key="1">
    <citation type="submission" date="2017-08" db="EMBL/GenBank/DDBJ databases">
        <title>Isolation and Characterization of phages of Lactobacillus pentosus and plantarum.</title>
        <authorList>
            <person name="Qi R."/>
            <person name="Yu M."/>
            <person name="Qiao X."/>
            <person name="Li Y."/>
        </authorList>
    </citation>
    <scope>NUCLEOTIDE SEQUENCE [LARGE SCALE GENOMIC DNA]</scope>
</reference>
<proteinExistence type="predicted"/>
<dbReference type="Pfam" id="PF19791">
    <property type="entry name" value="DUF6275"/>
    <property type="match status" value="1"/>
</dbReference>
<keyword evidence="2" id="KW-1185">Reference proteome</keyword>
<accession>A0A291I9L4</accession>
<dbReference type="InterPro" id="IPR046242">
    <property type="entry name" value="DUF6275"/>
</dbReference>
<dbReference type="Proteomes" id="UP000229296">
    <property type="component" value="Segment"/>
</dbReference>
<evidence type="ECO:0000313" key="1">
    <source>
        <dbReference type="EMBL" id="ATG86364.1"/>
    </source>
</evidence>
<gene>
    <name evidence="1" type="ORF">LpeD_79</name>
</gene>
<dbReference type="EMBL" id="MF787246">
    <property type="protein sequence ID" value="ATG86364.1"/>
    <property type="molecule type" value="Genomic_DNA"/>
</dbReference>
<name>A0A291I9L4_9CAUD</name>
<sequence>MDEELFRKQAIMHVSNLIKETLEPNNRIQWAVYVVWQVKVLQNNKALLSSTLPDGKYFEVTFNGDDKMFYVDEYVKVLNKQIKYI</sequence>
<protein>
    <submittedName>
        <fullName evidence="1">Uncharacterized protein</fullName>
    </submittedName>
</protein>